<dbReference type="InterPro" id="IPR039424">
    <property type="entry name" value="SBP_5"/>
</dbReference>
<dbReference type="PANTHER" id="PTHR30290">
    <property type="entry name" value="PERIPLASMIC BINDING COMPONENT OF ABC TRANSPORTER"/>
    <property type="match status" value="1"/>
</dbReference>
<accession>A0AA41XAC2</accession>
<dbReference type="CDD" id="cd08503">
    <property type="entry name" value="PBP2_NikA_DppA_OppA_like_17"/>
    <property type="match status" value="1"/>
</dbReference>
<sequence length="537" mass="56758">MTDRNSTGPGNGVGPISRRTLLQVGGAAAVVVGVSGLAACTAPGGGPAETSGAPSGGGTPVRGGTLRVGATSGGSGDTLEAQSPLTTMDFLRAGALFEQLVQMNGTTGAPELVLAESIEPNADATEWTIRIKPDILFHNGKTLTADDVLFSLRRIEENSFPGLITMGPLDLAAATVVDPLTLRIPFDAPYSIFVEGLAGVFATRIVPQDYDPANPVGTGPFTFGSFTPGQESTFPRFDDYWQEGLPYLDELVIINFADETAQLNALQSGQVDLINQLSSTSVSSVEAAGGSVVVSKTRAFVPFTMRVDEEPFSDVRVRQALRLLVDREAFNQQVYGGLGAIGNDTFGAIDPAYKDAVPQREQDLEQAKSLLRSAGFPELQVELYSSPIGPGATAAASVFATQAAQAGVQVKIRTQDPTQFFAQSYTQVAFAQSFWNTGAYLTMAQQGMADGAPFNEIHQTDAGWQSLYAEALATVDATARDALVQELIRFDYEEGGYIIPAYFPGIEGMNSRVGGVTENITGLPINGSSWQGIWLQS</sequence>
<gene>
    <name evidence="3" type="ORF">N1028_01320</name>
</gene>
<dbReference type="Gene3D" id="3.10.105.10">
    <property type="entry name" value="Dipeptide-binding Protein, Domain 3"/>
    <property type="match status" value="1"/>
</dbReference>
<dbReference type="Pfam" id="PF00496">
    <property type="entry name" value="SBP_bac_5"/>
    <property type="match status" value="1"/>
</dbReference>
<evidence type="ECO:0000313" key="4">
    <source>
        <dbReference type="Proteomes" id="UP001165587"/>
    </source>
</evidence>
<dbReference type="InterPro" id="IPR030678">
    <property type="entry name" value="Peptide/Ni-bd"/>
</dbReference>
<comment type="caution">
    <text evidence="3">The sequence shown here is derived from an EMBL/GenBank/DDBJ whole genome shotgun (WGS) entry which is preliminary data.</text>
</comment>
<evidence type="ECO:0000313" key="3">
    <source>
        <dbReference type="EMBL" id="MCS5724527.1"/>
    </source>
</evidence>
<proteinExistence type="predicted"/>
<evidence type="ECO:0000256" key="1">
    <source>
        <dbReference type="SAM" id="MobiDB-lite"/>
    </source>
</evidence>
<dbReference type="RefSeq" id="WP_259524949.1">
    <property type="nucleotide sequence ID" value="NZ_JANLCK010000001.1"/>
</dbReference>
<dbReference type="GO" id="GO:0043190">
    <property type="term" value="C:ATP-binding cassette (ABC) transporter complex"/>
    <property type="evidence" value="ECO:0007669"/>
    <property type="project" value="InterPro"/>
</dbReference>
<dbReference type="PANTHER" id="PTHR30290:SF65">
    <property type="entry name" value="MONOACYL PHOSPHATIDYLINOSITOL TETRAMANNOSIDE-BINDING PROTEIN LPQW-RELATED"/>
    <property type="match status" value="1"/>
</dbReference>
<feature type="region of interest" description="Disordered" evidence="1">
    <location>
        <begin position="42"/>
        <end position="81"/>
    </location>
</feature>
<dbReference type="Proteomes" id="UP001165587">
    <property type="component" value="Unassembled WGS sequence"/>
</dbReference>
<dbReference type="GO" id="GO:0042597">
    <property type="term" value="C:periplasmic space"/>
    <property type="evidence" value="ECO:0007669"/>
    <property type="project" value="UniProtKB-ARBA"/>
</dbReference>
<dbReference type="GO" id="GO:1904680">
    <property type="term" value="F:peptide transmembrane transporter activity"/>
    <property type="evidence" value="ECO:0007669"/>
    <property type="project" value="TreeGrafter"/>
</dbReference>
<feature type="domain" description="Solute-binding protein family 5" evidence="2">
    <location>
        <begin position="111"/>
        <end position="441"/>
    </location>
</feature>
<dbReference type="AlphaFoldDB" id="A0AA41XAC2"/>
<dbReference type="InterPro" id="IPR006311">
    <property type="entry name" value="TAT_signal"/>
</dbReference>
<dbReference type="PIRSF" id="PIRSF002741">
    <property type="entry name" value="MppA"/>
    <property type="match status" value="1"/>
</dbReference>
<protein>
    <submittedName>
        <fullName evidence="3">ABC transporter substrate-binding protein</fullName>
    </submittedName>
</protein>
<dbReference type="Gene3D" id="3.40.190.10">
    <property type="entry name" value="Periplasmic binding protein-like II"/>
    <property type="match status" value="1"/>
</dbReference>
<evidence type="ECO:0000259" key="2">
    <source>
        <dbReference type="Pfam" id="PF00496"/>
    </source>
</evidence>
<dbReference type="PROSITE" id="PS51318">
    <property type="entry name" value="TAT"/>
    <property type="match status" value="1"/>
</dbReference>
<dbReference type="SUPFAM" id="SSF53850">
    <property type="entry name" value="Periplasmic binding protein-like II"/>
    <property type="match status" value="1"/>
</dbReference>
<keyword evidence="4" id="KW-1185">Reference proteome</keyword>
<name>A0AA41XAC2_9MICO</name>
<organism evidence="3 4">
    <name type="scientific">Herbiconiux oxytropis</name>
    <dbReference type="NCBI Taxonomy" id="2970915"/>
    <lineage>
        <taxon>Bacteria</taxon>
        <taxon>Bacillati</taxon>
        <taxon>Actinomycetota</taxon>
        <taxon>Actinomycetes</taxon>
        <taxon>Micrococcales</taxon>
        <taxon>Microbacteriaceae</taxon>
        <taxon>Herbiconiux</taxon>
    </lineage>
</organism>
<dbReference type="EMBL" id="JANLCK010000001">
    <property type="protein sequence ID" value="MCS5724527.1"/>
    <property type="molecule type" value="Genomic_DNA"/>
</dbReference>
<reference evidence="3" key="1">
    <citation type="submission" date="2022-08" db="EMBL/GenBank/DDBJ databases">
        <authorList>
            <person name="Deng Y."/>
            <person name="Han X.-F."/>
            <person name="Zhang Y.-Q."/>
        </authorList>
    </citation>
    <scope>NUCLEOTIDE SEQUENCE</scope>
    <source>
        <strain evidence="3">CPCC 203407</strain>
    </source>
</reference>
<dbReference type="InterPro" id="IPR000914">
    <property type="entry name" value="SBP_5_dom"/>
</dbReference>
<dbReference type="GO" id="GO:0015833">
    <property type="term" value="P:peptide transport"/>
    <property type="evidence" value="ECO:0007669"/>
    <property type="project" value="TreeGrafter"/>
</dbReference>